<proteinExistence type="predicted"/>
<dbReference type="Proteomes" id="UP000789860">
    <property type="component" value="Unassembled WGS sequence"/>
</dbReference>
<organism evidence="1 2">
    <name type="scientific">Scutellospora calospora</name>
    <dbReference type="NCBI Taxonomy" id="85575"/>
    <lineage>
        <taxon>Eukaryota</taxon>
        <taxon>Fungi</taxon>
        <taxon>Fungi incertae sedis</taxon>
        <taxon>Mucoromycota</taxon>
        <taxon>Glomeromycotina</taxon>
        <taxon>Glomeromycetes</taxon>
        <taxon>Diversisporales</taxon>
        <taxon>Gigasporaceae</taxon>
        <taxon>Scutellospora</taxon>
    </lineage>
</organism>
<feature type="non-terminal residue" evidence="1">
    <location>
        <position position="1"/>
    </location>
</feature>
<reference evidence="1" key="1">
    <citation type="submission" date="2021-06" db="EMBL/GenBank/DDBJ databases">
        <authorList>
            <person name="Kallberg Y."/>
            <person name="Tangrot J."/>
            <person name="Rosling A."/>
        </authorList>
    </citation>
    <scope>NUCLEOTIDE SEQUENCE</scope>
    <source>
        <strain evidence="1">AU212A</strain>
    </source>
</reference>
<comment type="caution">
    <text evidence="1">The sequence shown here is derived from an EMBL/GenBank/DDBJ whole genome shotgun (WGS) entry which is preliminary data.</text>
</comment>
<gene>
    <name evidence="1" type="ORF">SCALOS_LOCUS6268</name>
</gene>
<evidence type="ECO:0000313" key="2">
    <source>
        <dbReference type="Proteomes" id="UP000789860"/>
    </source>
</evidence>
<protein>
    <submittedName>
        <fullName evidence="1">8136_t:CDS:1</fullName>
    </submittedName>
</protein>
<accession>A0ACA9MFM1</accession>
<keyword evidence="2" id="KW-1185">Reference proteome</keyword>
<dbReference type="EMBL" id="CAJVPM010011646">
    <property type="protein sequence ID" value="CAG8582686.1"/>
    <property type="molecule type" value="Genomic_DNA"/>
</dbReference>
<name>A0ACA9MFM1_9GLOM</name>
<sequence length="131" mass="15003">SYAIAIAATTIVNINIIDIHDDDIEDDLRDTYLELAFLLSDTDSLNSYDLGIYNKFYTGVTKAEILDVLYLVNLQKNHKCYSNQNMEQKTTCKIQNLNYMNSVSLNTISNLITSYISNLEILQTEKLHKIQ</sequence>
<evidence type="ECO:0000313" key="1">
    <source>
        <dbReference type="EMBL" id="CAG8582686.1"/>
    </source>
</evidence>